<dbReference type="EMBL" id="GGEC01087672">
    <property type="protein sequence ID" value="MBX68156.1"/>
    <property type="molecule type" value="Transcribed_RNA"/>
</dbReference>
<protein>
    <submittedName>
        <fullName evidence="1">Uncharacterized protein</fullName>
    </submittedName>
</protein>
<name>A0A2P2QMF3_RHIMU</name>
<sequence>MLVSNFFYCWSLYSGPNSIDCFCDVIVALWLYYHLPLWS</sequence>
<proteinExistence type="predicted"/>
<evidence type="ECO:0000313" key="1">
    <source>
        <dbReference type="EMBL" id="MBX68156.1"/>
    </source>
</evidence>
<accession>A0A2P2QMF3</accession>
<reference evidence="1" key="1">
    <citation type="submission" date="2018-02" db="EMBL/GenBank/DDBJ databases">
        <title>Rhizophora mucronata_Transcriptome.</title>
        <authorList>
            <person name="Meera S.P."/>
            <person name="Sreeshan A."/>
            <person name="Augustine A."/>
        </authorList>
    </citation>
    <scope>NUCLEOTIDE SEQUENCE</scope>
    <source>
        <tissue evidence="1">Leaf</tissue>
    </source>
</reference>
<organism evidence="1">
    <name type="scientific">Rhizophora mucronata</name>
    <name type="common">Asiatic mangrove</name>
    <dbReference type="NCBI Taxonomy" id="61149"/>
    <lineage>
        <taxon>Eukaryota</taxon>
        <taxon>Viridiplantae</taxon>
        <taxon>Streptophyta</taxon>
        <taxon>Embryophyta</taxon>
        <taxon>Tracheophyta</taxon>
        <taxon>Spermatophyta</taxon>
        <taxon>Magnoliopsida</taxon>
        <taxon>eudicotyledons</taxon>
        <taxon>Gunneridae</taxon>
        <taxon>Pentapetalae</taxon>
        <taxon>rosids</taxon>
        <taxon>fabids</taxon>
        <taxon>Malpighiales</taxon>
        <taxon>Rhizophoraceae</taxon>
        <taxon>Rhizophora</taxon>
    </lineage>
</organism>
<dbReference type="AlphaFoldDB" id="A0A2P2QMF3"/>